<evidence type="ECO:0000256" key="1">
    <source>
        <dbReference type="SAM" id="MobiDB-lite"/>
    </source>
</evidence>
<gene>
    <name evidence="2" type="ORF">Scaly_2192300</name>
</gene>
<proteinExistence type="predicted"/>
<accession>A0AAW2MQ03</accession>
<comment type="caution">
    <text evidence="2">The sequence shown here is derived from an EMBL/GenBank/DDBJ whole genome shotgun (WGS) entry which is preliminary data.</text>
</comment>
<feature type="compositionally biased region" description="Basic and acidic residues" evidence="1">
    <location>
        <begin position="1"/>
        <end position="17"/>
    </location>
</feature>
<reference evidence="2" key="2">
    <citation type="journal article" date="2024" name="Plant">
        <title>Genomic evolution and insights into agronomic trait innovations of Sesamum species.</title>
        <authorList>
            <person name="Miao H."/>
            <person name="Wang L."/>
            <person name="Qu L."/>
            <person name="Liu H."/>
            <person name="Sun Y."/>
            <person name="Le M."/>
            <person name="Wang Q."/>
            <person name="Wei S."/>
            <person name="Zheng Y."/>
            <person name="Lin W."/>
            <person name="Duan Y."/>
            <person name="Cao H."/>
            <person name="Xiong S."/>
            <person name="Wang X."/>
            <person name="Wei L."/>
            <person name="Li C."/>
            <person name="Ma Q."/>
            <person name="Ju M."/>
            <person name="Zhao R."/>
            <person name="Li G."/>
            <person name="Mu C."/>
            <person name="Tian Q."/>
            <person name="Mei H."/>
            <person name="Zhang T."/>
            <person name="Gao T."/>
            <person name="Zhang H."/>
        </authorList>
    </citation>
    <scope>NUCLEOTIDE SEQUENCE</scope>
    <source>
        <strain evidence="2">KEN8</strain>
    </source>
</reference>
<feature type="compositionally biased region" description="Basic residues" evidence="1">
    <location>
        <begin position="118"/>
        <end position="132"/>
    </location>
</feature>
<feature type="region of interest" description="Disordered" evidence="1">
    <location>
        <begin position="1"/>
        <end position="34"/>
    </location>
</feature>
<feature type="region of interest" description="Disordered" evidence="1">
    <location>
        <begin position="113"/>
        <end position="132"/>
    </location>
</feature>
<protein>
    <submittedName>
        <fullName evidence="2">Uncharacterized protein</fullName>
    </submittedName>
</protein>
<dbReference type="EMBL" id="JACGWM010000013">
    <property type="protein sequence ID" value="KAL0332908.1"/>
    <property type="molecule type" value="Genomic_DNA"/>
</dbReference>
<evidence type="ECO:0000313" key="2">
    <source>
        <dbReference type="EMBL" id="KAL0332908.1"/>
    </source>
</evidence>
<organism evidence="2">
    <name type="scientific">Sesamum calycinum</name>
    <dbReference type="NCBI Taxonomy" id="2727403"/>
    <lineage>
        <taxon>Eukaryota</taxon>
        <taxon>Viridiplantae</taxon>
        <taxon>Streptophyta</taxon>
        <taxon>Embryophyta</taxon>
        <taxon>Tracheophyta</taxon>
        <taxon>Spermatophyta</taxon>
        <taxon>Magnoliopsida</taxon>
        <taxon>eudicotyledons</taxon>
        <taxon>Gunneridae</taxon>
        <taxon>Pentapetalae</taxon>
        <taxon>asterids</taxon>
        <taxon>lamiids</taxon>
        <taxon>Lamiales</taxon>
        <taxon>Pedaliaceae</taxon>
        <taxon>Sesamum</taxon>
    </lineage>
</organism>
<dbReference type="AlphaFoldDB" id="A0AAW2MQ03"/>
<reference evidence="2" key="1">
    <citation type="submission" date="2020-06" db="EMBL/GenBank/DDBJ databases">
        <authorList>
            <person name="Li T."/>
            <person name="Hu X."/>
            <person name="Zhang T."/>
            <person name="Song X."/>
            <person name="Zhang H."/>
            <person name="Dai N."/>
            <person name="Sheng W."/>
            <person name="Hou X."/>
            <person name="Wei L."/>
        </authorList>
    </citation>
    <scope>NUCLEOTIDE SEQUENCE</scope>
    <source>
        <strain evidence="2">KEN8</strain>
        <tissue evidence="2">Leaf</tissue>
    </source>
</reference>
<sequence>MRVITKTRDSKEGEKRSKDKTRKKKEREKNEGKKRLLVAKKSEIKKALFSQQNFVVLVYKEAMLNSNSPATSLRSVATSPLQDYEDVYLNVIPPIRGIEHQIDFMPGASLPNRLANRTNRRRPRRFIGKSKN</sequence>
<name>A0AAW2MQ03_9LAMI</name>